<comment type="similarity">
    <text evidence="1">Belongs to the N(4)/N(6)-methyltransferase family.</text>
</comment>
<keyword evidence="3" id="KW-0489">Methyltransferase</keyword>
<reference evidence="8" key="1">
    <citation type="journal article" date="2021" name="PeerJ">
        <title>Extensive microbial diversity within the chicken gut microbiome revealed by metagenomics and culture.</title>
        <authorList>
            <person name="Gilroy R."/>
            <person name="Ravi A."/>
            <person name="Getino M."/>
            <person name="Pursley I."/>
            <person name="Horton D.L."/>
            <person name="Alikhan N.F."/>
            <person name="Baker D."/>
            <person name="Gharbi K."/>
            <person name="Hall N."/>
            <person name="Watson M."/>
            <person name="Adriaenssens E.M."/>
            <person name="Foster-Nyarko E."/>
            <person name="Jarju S."/>
            <person name="Secka A."/>
            <person name="Antonio M."/>
            <person name="Oren A."/>
            <person name="Chaudhuri R.R."/>
            <person name="La Ragione R."/>
            <person name="Hildebrand F."/>
            <person name="Pallen M.J."/>
        </authorList>
    </citation>
    <scope>NUCLEOTIDE SEQUENCE</scope>
    <source>
        <strain evidence="8">USASDec5-558</strain>
    </source>
</reference>
<dbReference type="Proteomes" id="UP000886829">
    <property type="component" value="Unassembled WGS sequence"/>
</dbReference>
<comment type="catalytic activity">
    <reaction evidence="6">
        <text>a 2'-deoxyadenosine in DNA + S-adenosyl-L-methionine = an N(6)-methyl-2'-deoxyadenosine in DNA + S-adenosyl-L-homocysteine + H(+)</text>
        <dbReference type="Rhea" id="RHEA:15197"/>
        <dbReference type="Rhea" id="RHEA-COMP:12418"/>
        <dbReference type="Rhea" id="RHEA-COMP:12419"/>
        <dbReference type="ChEBI" id="CHEBI:15378"/>
        <dbReference type="ChEBI" id="CHEBI:57856"/>
        <dbReference type="ChEBI" id="CHEBI:59789"/>
        <dbReference type="ChEBI" id="CHEBI:90615"/>
        <dbReference type="ChEBI" id="CHEBI:90616"/>
        <dbReference type="EC" id="2.1.1.72"/>
    </reaction>
</comment>
<reference evidence="8" key="2">
    <citation type="submission" date="2021-04" db="EMBL/GenBank/DDBJ databases">
        <authorList>
            <person name="Gilroy R."/>
        </authorList>
    </citation>
    <scope>NUCLEOTIDE SEQUENCE</scope>
    <source>
        <strain evidence="8">USASDec5-558</strain>
    </source>
</reference>
<dbReference type="InterPro" id="IPR029063">
    <property type="entry name" value="SAM-dependent_MTases_sf"/>
</dbReference>
<gene>
    <name evidence="8" type="ORF">H9850_05885</name>
</gene>
<proteinExistence type="inferred from homology"/>
<feature type="domain" description="DNA methylase N-4/N-6" evidence="7">
    <location>
        <begin position="141"/>
        <end position="455"/>
    </location>
</feature>
<accession>A0A9D1WD29</accession>
<dbReference type="EMBL" id="DXEV01000112">
    <property type="protein sequence ID" value="HIX56984.1"/>
    <property type="molecule type" value="Genomic_DNA"/>
</dbReference>
<keyword evidence="4" id="KW-0808">Transferase</keyword>
<evidence type="ECO:0000313" key="8">
    <source>
        <dbReference type="EMBL" id="HIX56984.1"/>
    </source>
</evidence>
<name>A0A9D1WD29_9GAMM</name>
<dbReference type="GO" id="GO:0009007">
    <property type="term" value="F:site-specific DNA-methyltransferase (adenine-specific) activity"/>
    <property type="evidence" value="ECO:0007669"/>
    <property type="project" value="UniProtKB-EC"/>
</dbReference>
<dbReference type="SUPFAM" id="SSF53335">
    <property type="entry name" value="S-adenosyl-L-methionine-dependent methyltransferases"/>
    <property type="match status" value="1"/>
</dbReference>
<organism evidence="8 9">
    <name type="scientific">Candidatus Anaerobiospirillum pullistercoris</name>
    <dbReference type="NCBI Taxonomy" id="2838452"/>
    <lineage>
        <taxon>Bacteria</taxon>
        <taxon>Pseudomonadati</taxon>
        <taxon>Pseudomonadota</taxon>
        <taxon>Gammaproteobacteria</taxon>
        <taxon>Aeromonadales</taxon>
        <taxon>Succinivibrionaceae</taxon>
        <taxon>Anaerobiospirillum</taxon>
    </lineage>
</organism>
<evidence type="ECO:0000256" key="5">
    <source>
        <dbReference type="ARBA" id="ARBA00022691"/>
    </source>
</evidence>
<keyword evidence="5" id="KW-0949">S-adenosyl-L-methionine</keyword>
<dbReference type="EC" id="2.1.1.72" evidence="2"/>
<evidence type="ECO:0000256" key="1">
    <source>
        <dbReference type="ARBA" id="ARBA00006594"/>
    </source>
</evidence>
<evidence type="ECO:0000256" key="2">
    <source>
        <dbReference type="ARBA" id="ARBA00011900"/>
    </source>
</evidence>
<comment type="caution">
    <text evidence="8">The sequence shown here is derived from an EMBL/GenBank/DDBJ whole genome shotgun (WGS) entry which is preliminary data.</text>
</comment>
<dbReference type="GO" id="GO:0003677">
    <property type="term" value="F:DNA binding"/>
    <property type="evidence" value="ECO:0007669"/>
    <property type="project" value="InterPro"/>
</dbReference>
<dbReference type="InterPro" id="IPR002052">
    <property type="entry name" value="DNA_methylase_N6_adenine_CS"/>
</dbReference>
<dbReference type="Pfam" id="PF01555">
    <property type="entry name" value="N6_N4_Mtase"/>
    <property type="match status" value="1"/>
</dbReference>
<protein>
    <recommendedName>
        <fullName evidence="2">site-specific DNA-methyltransferase (adenine-specific)</fullName>
        <ecNumber evidence="2">2.1.1.72</ecNumber>
    </recommendedName>
</protein>
<dbReference type="GO" id="GO:0008170">
    <property type="term" value="F:N-methyltransferase activity"/>
    <property type="evidence" value="ECO:0007669"/>
    <property type="project" value="InterPro"/>
</dbReference>
<dbReference type="AlphaFoldDB" id="A0A9D1WD29"/>
<dbReference type="InterPro" id="IPR002295">
    <property type="entry name" value="N4/N6-MTase_EcoPI_Mod-like"/>
</dbReference>
<evidence type="ECO:0000256" key="6">
    <source>
        <dbReference type="ARBA" id="ARBA00047942"/>
    </source>
</evidence>
<dbReference type="PROSITE" id="PS00092">
    <property type="entry name" value="N6_MTASE"/>
    <property type="match status" value="1"/>
</dbReference>
<dbReference type="InterPro" id="IPR001091">
    <property type="entry name" value="RM_Methyltransferase"/>
</dbReference>
<sequence>MPKKISGKSVDGAQQNFEHVVDFLAQLFPSCVIEKSVDTSDASQSDNGQPQYARDIDWQALGNMIGKTLSCEENEPLRREPFGFCWAGKNEAAREATRSISMALRPCPEVSEDWDHTSNLYLEGDNLQALKLLQGSYLGKVKMIYIDPPYNTGKDTFGYVDDFAQSREEFAKAYLLDEETGARLISSKAGSGRYHSQWCSMMYSRLQVARSLLHRDGVIFISIDDYEAHHLRAICDEVFGEYNFIAQLVWQRTTAPKNDAKYISNSHDYILMYARDLASFTIGRPPLPQRIVDTYTNPDNDPRGPWKPDNFSVKTRNVSCVYPITTPTGKQVYPPEGRAWLVSKERYQEYLADNRIYFAKDGDGSVGVKRFLSERKRDGITPTSLLLAEDIGTNADAAKALKELMQASVFTGPKPVSLLRHLLTLSNLNPHGGDIVLDFFSGSATTAEAVMRANAEDGGNRRFILVQLPEPCEEDGTAAAAGFKNLCEVGKARIRAVAKDIASKCGCTKIVHGGGYEGFRQI</sequence>
<dbReference type="GO" id="GO:0032259">
    <property type="term" value="P:methylation"/>
    <property type="evidence" value="ECO:0007669"/>
    <property type="project" value="UniProtKB-KW"/>
</dbReference>
<evidence type="ECO:0000256" key="3">
    <source>
        <dbReference type="ARBA" id="ARBA00022603"/>
    </source>
</evidence>
<evidence type="ECO:0000256" key="4">
    <source>
        <dbReference type="ARBA" id="ARBA00022679"/>
    </source>
</evidence>
<dbReference type="PRINTS" id="PR00508">
    <property type="entry name" value="S21N4MTFRASE"/>
</dbReference>
<evidence type="ECO:0000259" key="7">
    <source>
        <dbReference type="Pfam" id="PF01555"/>
    </source>
</evidence>
<dbReference type="InterPro" id="IPR002941">
    <property type="entry name" value="DNA_methylase_N4/N6"/>
</dbReference>
<evidence type="ECO:0000313" key="9">
    <source>
        <dbReference type="Proteomes" id="UP000886829"/>
    </source>
</evidence>
<dbReference type="PIRSF" id="PIRSF015855">
    <property type="entry name" value="TypeIII_Mtase_mKpnI"/>
    <property type="match status" value="1"/>
</dbReference>
<dbReference type="Gene3D" id="3.40.50.150">
    <property type="entry name" value="Vaccinia Virus protein VP39"/>
    <property type="match status" value="1"/>
</dbReference>